<sequence>MTSLAEDVLASVEHWQKQAPSEDEKIDFLTKSIADMKDPEHQNEFKDSITALCISM</sequence>
<dbReference type="Proteomes" id="UP000053820">
    <property type="component" value="Unassembled WGS sequence"/>
</dbReference>
<organism evidence="1 2">
    <name type="scientific">Hydnomerulius pinastri MD-312</name>
    <dbReference type="NCBI Taxonomy" id="994086"/>
    <lineage>
        <taxon>Eukaryota</taxon>
        <taxon>Fungi</taxon>
        <taxon>Dikarya</taxon>
        <taxon>Basidiomycota</taxon>
        <taxon>Agaricomycotina</taxon>
        <taxon>Agaricomycetes</taxon>
        <taxon>Agaricomycetidae</taxon>
        <taxon>Boletales</taxon>
        <taxon>Boletales incertae sedis</taxon>
        <taxon>Leucogyrophana</taxon>
    </lineage>
</organism>
<evidence type="ECO:0000313" key="2">
    <source>
        <dbReference type="Proteomes" id="UP000053820"/>
    </source>
</evidence>
<dbReference type="HOGENOM" id="CLU_3014431_0_0_1"/>
<gene>
    <name evidence="1" type="ORF">HYDPIDRAFT_119410</name>
</gene>
<keyword evidence="2" id="KW-1185">Reference proteome</keyword>
<proteinExistence type="predicted"/>
<accession>A0A0C9VYW7</accession>
<dbReference type="EMBL" id="KN839923">
    <property type="protein sequence ID" value="KIJ58593.1"/>
    <property type="molecule type" value="Genomic_DNA"/>
</dbReference>
<name>A0A0C9VYW7_9AGAM</name>
<dbReference type="AlphaFoldDB" id="A0A0C9VYW7"/>
<protein>
    <submittedName>
        <fullName evidence="1">Uncharacterized protein</fullName>
    </submittedName>
</protein>
<reference evidence="1 2" key="1">
    <citation type="submission" date="2014-04" db="EMBL/GenBank/DDBJ databases">
        <title>Evolutionary Origins and Diversification of the Mycorrhizal Mutualists.</title>
        <authorList>
            <consortium name="DOE Joint Genome Institute"/>
            <consortium name="Mycorrhizal Genomics Consortium"/>
            <person name="Kohler A."/>
            <person name="Kuo A."/>
            <person name="Nagy L.G."/>
            <person name="Floudas D."/>
            <person name="Copeland A."/>
            <person name="Barry K.W."/>
            <person name="Cichocki N."/>
            <person name="Veneault-Fourrey C."/>
            <person name="LaButti K."/>
            <person name="Lindquist E.A."/>
            <person name="Lipzen A."/>
            <person name="Lundell T."/>
            <person name="Morin E."/>
            <person name="Murat C."/>
            <person name="Riley R."/>
            <person name="Ohm R."/>
            <person name="Sun H."/>
            <person name="Tunlid A."/>
            <person name="Henrissat B."/>
            <person name="Grigoriev I.V."/>
            <person name="Hibbett D.S."/>
            <person name="Martin F."/>
        </authorList>
    </citation>
    <scope>NUCLEOTIDE SEQUENCE [LARGE SCALE GENOMIC DNA]</scope>
    <source>
        <strain evidence="1 2">MD-312</strain>
    </source>
</reference>
<evidence type="ECO:0000313" key="1">
    <source>
        <dbReference type="EMBL" id="KIJ58593.1"/>
    </source>
</evidence>